<dbReference type="Proteomes" id="UP000789570">
    <property type="component" value="Unassembled WGS sequence"/>
</dbReference>
<dbReference type="InterPro" id="IPR029058">
    <property type="entry name" value="AB_hydrolase_fold"/>
</dbReference>
<reference evidence="3" key="1">
    <citation type="submission" date="2021-06" db="EMBL/GenBank/DDBJ databases">
        <authorList>
            <person name="Kallberg Y."/>
            <person name="Tangrot J."/>
            <person name="Rosling A."/>
        </authorList>
    </citation>
    <scope>NUCLEOTIDE SEQUENCE</scope>
    <source>
        <strain evidence="3">UK204</strain>
    </source>
</reference>
<sequence>MNNIHLVVFAHGLWGNHSHLQYLVDRFEKKNSHDVHILNSKNNSSAYTYDGVDVCGDRLIYTEVKSLQDKTFKVTKFSIVGYSLGGLISRYAIGILYKRGFFKTVKPILFTTFATPHLGIRREDDKTFTKITNWVSTTLLSKTGEQLTFMDKYEEDEPILLTISRPDKIYFKALSAFKYRTLYANVRNDRTVPFWTAAISEVDPFDNVEELKITITIQGILSRRRVQKILASKAKNEVYGSNHEIPVRTTSLEEDAVEAAMNIRNFLTPSSPTTPNSANSLLPSINPLENFTTTSSEFPHVQLCNDQRKVFANLNQLTWEKYAVYLDAFNSHAAIVMRNSLQTKGKEVIKHFVNEIFKDN</sequence>
<gene>
    <name evidence="3" type="ORF">FCALED_LOCUS7535</name>
</gene>
<evidence type="ECO:0000313" key="3">
    <source>
        <dbReference type="EMBL" id="CAG8579808.1"/>
    </source>
</evidence>
<protein>
    <submittedName>
        <fullName evidence="3">12004_t:CDS:1</fullName>
    </submittedName>
</protein>
<dbReference type="EMBL" id="CAJVPQ010002017">
    <property type="protein sequence ID" value="CAG8579808.1"/>
    <property type="molecule type" value="Genomic_DNA"/>
</dbReference>
<evidence type="ECO:0000259" key="2">
    <source>
        <dbReference type="Pfam" id="PF05057"/>
    </source>
</evidence>
<feature type="domain" description="DUF676" evidence="2">
    <location>
        <begin position="2"/>
        <end position="196"/>
    </location>
</feature>
<dbReference type="InterPro" id="IPR007751">
    <property type="entry name" value="DUF676_lipase-like"/>
</dbReference>
<keyword evidence="4" id="KW-1185">Reference proteome</keyword>
<evidence type="ECO:0000256" key="1">
    <source>
        <dbReference type="ARBA" id="ARBA00007920"/>
    </source>
</evidence>
<name>A0A9N9BU40_9GLOM</name>
<comment type="caution">
    <text evidence="3">The sequence shown here is derived from an EMBL/GenBank/DDBJ whole genome shotgun (WGS) entry which is preliminary data.</text>
</comment>
<dbReference type="AlphaFoldDB" id="A0A9N9BU40"/>
<dbReference type="Gene3D" id="3.40.50.1820">
    <property type="entry name" value="alpha/beta hydrolase"/>
    <property type="match status" value="1"/>
</dbReference>
<dbReference type="PANTHER" id="PTHR12482:SF62">
    <property type="entry name" value="LIPASE ROG1-RELATED"/>
    <property type="match status" value="1"/>
</dbReference>
<dbReference type="Pfam" id="PF05057">
    <property type="entry name" value="DUF676"/>
    <property type="match status" value="1"/>
</dbReference>
<dbReference type="PANTHER" id="PTHR12482">
    <property type="entry name" value="LIPASE ROG1-RELATED-RELATED"/>
    <property type="match status" value="1"/>
</dbReference>
<proteinExistence type="inferred from homology"/>
<accession>A0A9N9BU40</accession>
<dbReference type="InterPro" id="IPR044294">
    <property type="entry name" value="Lipase-like"/>
</dbReference>
<dbReference type="OrthoDB" id="273452at2759"/>
<comment type="similarity">
    <text evidence="1">Belongs to the putative lipase ROG1 family.</text>
</comment>
<organism evidence="3 4">
    <name type="scientific">Funneliformis caledonium</name>
    <dbReference type="NCBI Taxonomy" id="1117310"/>
    <lineage>
        <taxon>Eukaryota</taxon>
        <taxon>Fungi</taxon>
        <taxon>Fungi incertae sedis</taxon>
        <taxon>Mucoromycota</taxon>
        <taxon>Glomeromycotina</taxon>
        <taxon>Glomeromycetes</taxon>
        <taxon>Glomerales</taxon>
        <taxon>Glomeraceae</taxon>
        <taxon>Funneliformis</taxon>
    </lineage>
</organism>
<dbReference type="SUPFAM" id="SSF53474">
    <property type="entry name" value="alpha/beta-Hydrolases"/>
    <property type="match status" value="1"/>
</dbReference>
<evidence type="ECO:0000313" key="4">
    <source>
        <dbReference type="Proteomes" id="UP000789570"/>
    </source>
</evidence>